<evidence type="ECO:0000259" key="8">
    <source>
        <dbReference type="PROSITE" id="PS51669"/>
    </source>
</evidence>
<dbReference type="Gene3D" id="2.20.25.90">
    <property type="entry name" value="ADC-like domains"/>
    <property type="match status" value="1"/>
</dbReference>
<dbReference type="PATRIC" id="fig|768706.3.peg.2614"/>
<reference evidence="9 10" key="2">
    <citation type="journal article" date="2012" name="J. Bacteriol.">
        <title>Complete genome sequences of Desulfosporosinus orientis DSM765T, Desulfosporosinus youngiae DSM17734T, Desulfosporosinus meridiei DSM13257T, and Desulfosporosinus acidiphilus DSM22704T.</title>
        <authorList>
            <person name="Pester M."/>
            <person name="Brambilla E."/>
            <person name="Alazard D."/>
            <person name="Rattei T."/>
            <person name="Weinmaier T."/>
            <person name="Han J."/>
            <person name="Lucas S."/>
            <person name="Lapidus A."/>
            <person name="Cheng J.F."/>
            <person name="Goodwin L."/>
            <person name="Pitluck S."/>
            <person name="Peters L."/>
            <person name="Ovchinnikova G."/>
            <person name="Teshima H."/>
            <person name="Detter J.C."/>
            <person name="Han C.S."/>
            <person name="Tapia R."/>
            <person name="Land M.L."/>
            <person name="Hauser L."/>
            <person name="Kyrpides N.C."/>
            <person name="Ivanova N.N."/>
            <person name="Pagani I."/>
            <person name="Huntmann M."/>
            <person name="Wei C.L."/>
            <person name="Davenport K.W."/>
            <person name="Daligault H."/>
            <person name="Chain P.S."/>
            <person name="Chen A."/>
            <person name="Mavromatis K."/>
            <person name="Markowitz V."/>
            <person name="Szeto E."/>
            <person name="Mikhailova N."/>
            <person name="Pati A."/>
            <person name="Wagner M."/>
            <person name="Woyke T."/>
            <person name="Ollivier B."/>
            <person name="Klenk H.P."/>
            <person name="Spring S."/>
            <person name="Loy A."/>
        </authorList>
    </citation>
    <scope>NUCLEOTIDE SEQUENCE [LARGE SCALE GENOMIC DNA]</scope>
    <source>
        <strain evidence="10">ATCC 19365 / DSM 765 / NCIMB 8382 / VKM B-1628</strain>
    </source>
</reference>
<dbReference type="InterPro" id="IPR006656">
    <property type="entry name" value="Mopterin_OxRdtase"/>
</dbReference>
<evidence type="ECO:0000256" key="3">
    <source>
        <dbReference type="ARBA" id="ARBA00022723"/>
    </source>
</evidence>
<feature type="domain" description="4Fe-4S Mo/W bis-MGD-type" evidence="8">
    <location>
        <begin position="57"/>
        <end position="114"/>
    </location>
</feature>
<evidence type="ECO:0000256" key="6">
    <source>
        <dbReference type="ARBA" id="ARBA00023004"/>
    </source>
</evidence>
<evidence type="ECO:0000256" key="7">
    <source>
        <dbReference type="ARBA" id="ARBA00023014"/>
    </source>
</evidence>
<evidence type="ECO:0000256" key="5">
    <source>
        <dbReference type="ARBA" id="ARBA00023002"/>
    </source>
</evidence>
<dbReference type="GO" id="GO:0016491">
    <property type="term" value="F:oxidoreductase activity"/>
    <property type="evidence" value="ECO:0007669"/>
    <property type="project" value="UniProtKB-KW"/>
</dbReference>
<dbReference type="GO" id="GO:0051539">
    <property type="term" value="F:4 iron, 4 sulfur cluster binding"/>
    <property type="evidence" value="ECO:0007669"/>
    <property type="project" value="UniProtKB-KW"/>
</dbReference>
<sequence>MTNEPGVSQSSGFKMSRRSFIKGSSAVVGAAIAGGVLLDTGRGGLVETKTAKAAGTEKWVKSYCGSCIWANCGTEVKVVDGVAVELRGNKDHPNNQGTLCPRGSAQLMSTYNPYRVKTPLKRTNPEKGLDVDPKWVEISWDEAISTIAQRLKSVMASDPRKFMWTYGFSTGLHECALAPAHVMTIGSPNNFASAGPLCDVHYAPATFNASYVDRIDMNYCNYIVTFGRNLGGAAMFASGPGRALANALERGLKIVSVDPHCNAEASKGEWVPIRPATDLAMGFAMLNVILHELNEYDVHAMKFRSDGPYLIGGDGDYLRGAGGKPQIWDAKDGQAKDYDDPTLTDPALEGDFLVNGVKASSGFMVLKEHVKQYTPEWAEPITDVPAATIRRITKELVDHACIGQTIIIDGHEMPYRPACVAVGRGAANEFQGQAFYYIADVINLVIGAIGVPGSVVSNLPFVLDVKDGLLNFRWVNCDTTFSIPARDYSGGNFYPRTTFAIPGHTIAAILDPKKHYLDYELEVMFTHGTNQFIAEPNREDAVAAWKKFKFIFSLAYVLDENTMLSDIVLPEHSLYERQQIRQANETMTVGDNIRMNGWNYRENILEKPLYDSIQYEELWTEIFAKMGPEMLGKWNAICNMLTGINLDVTQKHTYSEIVDARLKEVINKDPNKGIDFMREKGFLDIRLPLSECYDYYYLGINSKTRLHMFDMDLMRDGKTLFKNLAAHGIKEIPGWEGKMDEVERAYEPLPTWYDNRMSKENQEFDLYAVNWKISCRNLGAGGQDDNPYLREVVEKWDIDDVRIQMNEKMAAEKGLKTGDKVEVESITGGKATGIIKTTNLVRYDCLGFAGQGGRISPFVFPGSRKGSNYNQLLSNRMGDILPESGSIPNSVRVKIKKAN</sequence>
<dbReference type="OrthoDB" id="9803192at2"/>
<dbReference type="PANTHER" id="PTHR43742">
    <property type="entry name" value="TRIMETHYLAMINE-N-OXIDE REDUCTASE"/>
    <property type="match status" value="1"/>
</dbReference>
<dbReference type="AlphaFoldDB" id="G7W6E4"/>
<keyword evidence="5" id="KW-0560">Oxidoreductase</keyword>
<keyword evidence="7" id="KW-0411">Iron-sulfur</keyword>
<organism evidence="9 10">
    <name type="scientific">Desulfosporosinus orientis (strain ATCC 19365 / DSM 765 / NCIMB 8382 / VKM B-1628 / Singapore I)</name>
    <name type="common">Desulfotomaculum orientis</name>
    <dbReference type="NCBI Taxonomy" id="768706"/>
    <lineage>
        <taxon>Bacteria</taxon>
        <taxon>Bacillati</taxon>
        <taxon>Bacillota</taxon>
        <taxon>Clostridia</taxon>
        <taxon>Eubacteriales</taxon>
        <taxon>Desulfitobacteriaceae</taxon>
        <taxon>Desulfosporosinus</taxon>
    </lineage>
</organism>
<accession>G7W6E4</accession>
<keyword evidence="10" id="KW-1185">Reference proteome</keyword>
<keyword evidence="6" id="KW-0408">Iron</keyword>
<reference evidence="10" key="1">
    <citation type="submission" date="2011-11" db="EMBL/GenBank/DDBJ databases">
        <title>Complete sequence of Desulfosporosinus orientis DSM 765.</title>
        <authorList>
            <person name="Lucas S."/>
            <person name="Han J."/>
            <person name="Lapidus A."/>
            <person name="Cheng J.-F."/>
            <person name="Goodwin L."/>
            <person name="Pitluck S."/>
            <person name="Peters L."/>
            <person name="Ovchinnikova G."/>
            <person name="Teshima H."/>
            <person name="Detter J.C."/>
            <person name="Han C."/>
            <person name="Tapia R."/>
            <person name="Land M."/>
            <person name="Hauser L."/>
            <person name="Kyrpides N."/>
            <person name="Ivanova N."/>
            <person name="Pagani I."/>
            <person name="Pester M."/>
            <person name="Spring S."/>
            <person name="Ollivier B."/>
            <person name="Rattei T."/>
            <person name="Klenk H.-P."/>
            <person name="Wagner M."/>
            <person name="Loy A."/>
            <person name="Woyke T."/>
        </authorList>
    </citation>
    <scope>NUCLEOTIDE SEQUENCE [LARGE SCALE GENOMIC DNA]</scope>
    <source>
        <strain evidence="10">ATCC 19365 / DSM 765 / NCIMB 8382 / VKM B-1628</strain>
    </source>
</reference>
<dbReference type="PROSITE" id="PS51669">
    <property type="entry name" value="4FE4S_MOW_BIS_MGD"/>
    <property type="match status" value="1"/>
</dbReference>
<dbReference type="InterPro" id="IPR050612">
    <property type="entry name" value="Prok_Mopterin_Oxidored"/>
</dbReference>
<dbReference type="NCBIfam" id="TIGR01409">
    <property type="entry name" value="TAT_signal_seq"/>
    <property type="match status" value="1"/>
</dbReference>
<evidence type="ECO:0000256" key="4">
    <source>
        <dbReference type="ARBA" id="ARBA00022729"/>
    </source>
</evidence>
<dbReference type="HOGENOM" id="CLU_000422_13_3_9"/>
<proteinExistence type="predicted"/>
<dbReference type="InterPro" id="IPR009010">
    <property type="entry name" value="Asp_de-COase-like_dom_sf"/>
</dbReference>
<dbReference type="STRING" id="768706.Desor_2601"/>
<dbReference type="RefSeq" id="WP_014184959.1">
    <property type="nucleotide sequence ID" value="NC_016584.1"/>
</dbReference>
<dbReference type="SUPFAM" id="SSF53706">
    <property type="entry name" value="Formate dehydrogenase/DMSO reductase, domains 1-3"/>
    <property type="match status" value="1"/>
</dbReference>
<protein>
    <submittedName>
        <fullName evidence="9">Anaerobic dehydrogenase, typically selenocysteine-containing</fullName>
    </submittedName>
</protein>
<dbReference type="KEGG" id="dor:Desor_2601"/>
<dbReference type="Gene3D" id="2.40.40.20">
    <property type="match status" value="1"/>
</dbReference>
<dbReference type="Gene3D" id="3.40.50.740">
    <property type="match status" value="2"/>
</dbReference>
<evidence type="ECO:0000313" key="10">
    <source>
        <dbReference type="Proteomes" id="UP000006346"/>
    </source>
</evidence>
<dbReference type="Pfam" id="PF00384">
    <property type="entry name" value="Molybdopterin"/>
    <property type="match status" value="1"/>
</dbReference>
<dbReference type="Gene3D" id="3.40.228.10">
    <property type="entry name" value="Dimethylsulfoxide Reductase, domain 2"/>
    <property type="match status" value="1"/>
</dbReference>
<keyword evidence="3" id="KW-0479">Metal-binding</keyword>
<gene>
    <name evidence="9" type="ordered locus">Desor_2601</name>
</gene>
<dbReference type="PANTHER" id="PTHR43742:SF9">
    <property type="entry name" value="TETRATHIONATE REDUCTASE SUBUNIT A"/>
    <property type="match status" value="1"/>
</dbReference>
<keyword evidence="4" id="KW-0732">Signal</keyword>
<evidence type="ECO:0000313" key="9">
    <source>
        <dbReference type="EMBL" id="AET68151.1"/>
    </source>
</evidence>
<name>G7W6E4_DESOD</name>
<dbReference type="SUPFAM" id="SSF50692">
    <property type="entry name" value="ADC-like"/>
    <property type="match status" value="1"/>
</dbReference>
<dbReference type="InterPro" id="IPR019546">
    <property type="entry name" value="TAT_signal_bac_arc"/>
</dbReference>
<dbReference type="eggNOG" id="COG0243">
    <property type="taxonomic scope" value="Bacteria"/>
</dbReference>
<dbReference type="PROSITE" id="PS51318">
    <property type="entry name" value="TAT"/>
    <property type="match status" value="1"/>
</dbReference>
<dbReference type="InterPro" id="IPR006311">
    <property type="entry name" value="TAT_signal"/>
</dbReference>
<dbReference type="Pfam" id="PF04879">
    <property type="entry name" value="Molybdop_Fe4S4"/>
    <property type="match status" value="1"/>
</dbReference>
<dbReference type="SMART" id="SM00926">
    <property type="entry name" value="Molybdop_Fe4S4"/>
    <property type="match status" value="1"/>
</dbReference>
<evidence type="ECO:0000256" key="2">
    <source>
        <dbReference type="ARBA" id="ARBA00022505"/>
    </source>
</evidence>
<keyword evidence="1" id="KW-0004">4Fe-4S</keyword>
<evidence type="ECO:0000256" key="1">
    <source>
        <dbReference type="ARBA" id="ARBA00022485"/>
    </source>
</evidence>
<dbReference type="EMBL" id="CP003108">
    <property type="protein sequence ID" value="AET68151.1"/>
    <property type="molecule type" value="Genomic_DNA"/>
</dbReference>
<keyword evidence="2" id="KW-0500">Molybdenum</keyword>
<dbReference type="Proteomes" id="UP000006346">
    <property type="component" value="Chromosome"/>
</dbReference>
<dbReference type="GO" id="GO:0046872">
    <property type="term" value="F:metal ion binding"/>
    <property type="evidence" value="ECO:0007669"/>
    <property type="project" value="UniProtKB-KW"/>
</dbReference>
<dbReference type="InterPro" id="IPR006963">
    <property type="entry name" value="Mopterin_OxRdtase_4Fe-4S_dom"/>
</dbReference>